<dbReference type="InterPro" id="IPR006464">
    <property type="entry name" value="AcTrfase_RimI/Ard1"/>
</dbReference>
<dbReference type="PANTHER" id="PTHR23091">
    <property type="entry name" value="N-TERMINAL ACETYLTRANSFERASE"/>
    <property type="match status" value="1"/>
</dbReference>
<accession>A0A8G1A1S8</accession>
<dbReference type="GO" id="GO:0031415">
    <property type="term" value="C:NatA complex"/>
    <property type="evidence" value="ECO:0007669"/>
    <property type="project" value="InterPro"/>
</dbReference>
<dbReference type="EMBL" id="CP037968">
    <property type="protein sequence ID" value="QYZ79490.1"/>
    <property type="molecule type" value="Genomic_DNA"/>
</dbReference>
<keyword evidence="2" id="KW-0012">Acyltransferase</keyword>
<name>A0A8G1A1S8_9EURY</name>
<dbReference type="GO" id="GO:0004596">
    <property type="term" value="F:protein-N-terminal amino-acid acetyltransferase activity"/>
    <property type="evidence" value="ECO:0007669"/>
    <property type="project" value="InterPro"/>
</dbReference>
<dbReference type="Gene3D" id="3.40.630.30">
    <property type="match status" value="1"/>
</dbReference>
<reference evidence="4" key="1">
    <citation type="journal article" date="2005" name="Int. J. Syst. Evol. Microbiol.">
        <title>Methanofollis formosanus sp. nov., isolated from a fish pond.</title>
        <authorList>
            <person name="Wu S.Y."/>
            <person name="Chen S.C."/>
            <person name="Lai M.C."/>
        </authorList>
    </citation>
    <scope>NUCLEOTIDE SEQUENCE</scope>
    <source>
        <strain evidence="4">ML15</strain>
    </source>
</reference>
<dbReference type="InterPro" id="IPR045047">
    <property type="entry name" value="Ard1-like"/>
</dbReference>
<dbReference type="SUPFAM" id="SSF55729">
    <property type="entry name" value="Acyl-CoA N-acyltransferases (Nat)"/>
    <property type="match status" value="1"/>
</dbReference>
<reference evidence="4" key="2">
    <citation type="submission" date="2019-03" db="EMBL/GenBank/DDBJ databases">
        <authorList>
            <person name="Chen S.-C."/>
            <person name="Wu S.-Y."/>
            <person name="Lai M.-C."/>
        </authorList>
    </citation>
    <scope>NUCLEOTIDE SEQUENCE</scope>
    <source>
        <strain evidence="4">ML15</strain>
    </source>
</reference>
<gene>
    <name evidence="4" type="primary">rimI</name>
    <name evidence="4" type="ORF">E2N92_08650</name>
</gene>
<protein>
    <submittedName>
        <fullName evidence="4">Ribosomal-protein-alanine N-acetyltransferase</fullName>
    </submittedName>
</protein>
<proteinExistence type="predicted"/>
<evidence type="ECO:0000313" key="4">
    <source>
        <dbReference type="EMBL" id="QYZ79490.1"/>
    </source>
</evidence>
<dbReference type="AlphaFoldDB" id="A0A8G1A1S8"/>
<evidence type="ECO:0000313" key="5">
    <source>
        <dbReference type="Proteomes" id="UP000826709"/>
    </source>
</evidence>
<organism evidence="4 5">
    <name type="scientific">Methanofollis formosanus</name>
    <dbReference type="NCBI Taxonomy" id="299308"/>
    <lineage>
        <taxon>Archaea</taxon>
        <taxon>Methanobacteriati</taxon>
        <taxon>Methanobacteriota</taxon>
        <taxon>Stenosarchaea group</taxon>
        <taxon>Methanomicrobia</taxon>
        <taxon>Methanomicrobiales</taxon>
        <taxon>Methanomicrobiaceae</taxon>
        <taxon>Methanofollis</taxon>
    </lineage>
</organism>
<dbReference type="InterPro" id="IPR000182">
    <property type="entry name" value="GNAT_dom"/>
</dbReference>
<evidence type="ECO:0000259" key="3">
    <source>
        <dbReference type="PROSITE" id="PS51186"/>
    </source>
</evidence>
<keyword evidence="5" id="KW-1185">Reference proteome</keyword>
<dbReference type="Proteomes" id="UP000826709">
    <property type="component" value="Chromosome"/>
</dbReference>
<dbReference type="Pfam" id="PF00583">
    <property type="entry name" value="Acetyltransf_1"/>
    <property type="match status" value="1"/>
</dbReference>
<dbReference type="CDD" id="cd04301">
    <property type="entry name" value="NAT_SF"/>
    <property type="match status" value="1"/>
</dbReference>
<dbReference type="InterPro" id="IPR016181">
    <property type="entry name" value="Acyl_CoA_acyltransferase"/>
</dbReference>
<dbReference type="RefSeq" id="WP_220680799.1">
    <property type="nucleotide sequence ID" value="NZ_CP037968.1"/>
</dbReference>
<sequence>MSETRVFLRRAMVTDLPAIAAIERESFVDPWSEETFLQALEVWADMFFVAEVGGEVAGFLVGGVEDTGEAVYGHICNFAVAEKYRGRGIGRLLLNRAEHQFAVRLAEGVQLEVRVSNTHAQAFYRKNGYQAVFVVAGYYANGEDAILMMKWFF</sequence>
<evidence type="ECO:0000256" key="1">
    <source>
        <dbReference type="ARBA" id="ARBA00022679"/>
    </source>
</evidence>
<dbReference type="NCBIfam" id="TIGR01575">
    <property type="entry name" value="rimI"/>
    <property type="match status" value="1"/>
</dbReference>
<dbReference type="OrthoDB" id="43754at2157"/>
<dbReference type="PANTHER" id="PTHR23091:SF4">
    <property type="entry name" value="N-TERMINAL AMINO-ACID N(ALPHA)-ACETYLTRANSFERASE NATA"/>
    <property type="match status" value="1"/>
</dbReference>
<dbReference type="KEGG" id="mfk:E2N92_08650"/>
<feature type="domain" description="N-acetyltransferase" evidence="3">
    <location>
        <begin position="6"/>
        <end position="153"/>
    </location>
</feature>
<dbReference type="PROSITE" id="PS51186">
    <property type="entry name" value="GNAT"/>
    <property type="match status" value="1"/>
</dbReference>
<evidence type="ECO:0000256" key="2">
    <source>
        <dbReference type="ARBA" id="ARBA00023315"/>
    </source>
</evidence>
<keyword evidence="1" id="KW-0808">Transferase</keyword>